<feature type="transmembrane region" description="Helical" evidence="1">
    <location>
        <begin position="275"/>
        <end position="294"/>
    </location>
</feature>
<organism evidence="2 3">
    <name type="scientific">Rufibacter quisquiliarum</name>
    <dbReference type="NCBI Taxonomy" id="1549639"/>
    <lineage>
        <taxon>Bacteria</taxon>
        <taxon>Pseudomonadati</taxon>
        <taxon>Bacteroidota</taxon>
        <taxon>Cytophagia</taxon>
        <taxon>Cytophagales</taxon>
        <taxon>Hymenobacteraceae</taxon>
        <taxon>Rufibacter</taxon>
    </lineage>
</organism>
<dbReference type="RefSeq" id="WP_182511342.1">
    <property type="nucleotide sequence ID" value="NZ_JACJIQ010000001.1"/>
</dbReference>
<keyword evidence="1" id="KW-0472">Membrane</keyword>
<dbReference type="InterPro" id="IPR036927">
    <property type="entry name" value="Cyt_c_oxase-like_su1_sf"/>
</dbReference>
<evidence type="ECO:0000256" key="1">
    <source>
        <dbReference type="SAM" id="Phobius"/>
    </source>
</evidence>
<keyword evidence="3" id="KW-1185">Reference proteome</keyword>
<dbReference type="AlphaFoldDB" id="A0A839GL62"/>
<feature type="transmembrane region" description="Helical" evidence="1">
    <location>
        <begin position="357"/>
        <end position="378"/>
    </location>
</feature>
<feature type="transmembrane region" description="Helical" evidence="1">
    <location>
        <begin position="384"/>
        <end position="405"/>
    </location>
</feature>
<feature type="transmembrane region" description="Helical" evidence="1">
    <location>
        <begin position="216"/>
        <end position="237"/>
    </location>
</feature>
<name>A0A839GL62_9BACT</name>
<reference evidence="2 3" key="1">
    <citation type="submission" date="2020-08" db="EMBL/GenBank/DDBJ databases">
        <title>Genomic Encyclopedia of Type Strains, Phase IV (KMG-IV): sequencing the most valuable type-strain genomes for metagenomic binning, comparative biology and taxonomic classification.</title>
        <authorList>
            <person name="Goeker M."/>
        </authorList>
    </citation>
    <scope>NUCLEOTIDE SEQUENCE [LARGE SCALE GENOMIC DNA]</scope>
    <source>
        <strain evidence="2 3">DSM 29854</strain>
    </source>
</reference>
<gene>
    <name evidence="2" type="ORF">FHS90_000384</name>
</gene>
<dbReference type="EMBL" id="JACJIQ010000001">
    <property type="protein sequence ID" value="MBA9075687.1"/>
    <property type="molecule type" value="Genomic_DNA"/>
</dbReference>
<keyword evidence="1" id="KW-0812">Transmembrane</keyword>
<dbReference type="Gene3D" id="1.20.210.10">
    <property type="entry name" value="Cytochrome c oxidase-like, subunit I domain"/>
    <property type="match status" value="1"/>
</dbReference>
<evidence type="ECO:0000313" key="2">
    <source>
        <dbReference type="EMBL" id="MBA9075687.1"/>
    </source>
</evidence>
<proteinExistence type="predicted"/>
<feature type="transmembrane region" description="Helical" evidence="1">
    <location>
        <begin position="48"/>
        <end position="69"/>
    </location>
</feature>
<dbReference type="PROSITE" id="PS51257">
    <property type="entry name" value="PROKAR_LIPOPROTEIN"/>
    <property type="match status" value="1"/>
</dbReference>
<dbReference type="Proteomes" id="UP000563094">
    <property type="component" value="Unassembled WGS sequence"/>
</dbReference>
<keyword evidence="1" id="KW-1133">Transmembrane helix</keyword>
<feature type="transmembrane region" description="Helical" evidence="1">
    <location>
        <begin position="182"/>
        <end position="204"/>
    </location>
</feature>
<sequence>MKVVSRQNWLLVALAQLVLVACLGLLLRYLLVAPIEGLNYKYLLHAHSHVALLGWLYTAVMVVLLLVFLPPELRTKKTYTWQFWLSQAAVLGMLLSFPVQGYAAASIAFSTAHLLLNYWFIYQFLKDANRAGVGRFSQQLSFRFIKAALFFLAVSSLGPWSLGPVMATGHSGGSLYYNAIYFYLHFQYNGWFTFAVLGLFFWLLEQHGLGVSRKKGNLIFRLLFWSCMPAFLLSVLWTQPAAWVYWAGGASGMAQVVAVLLLLVHVWPVRQKLKLLFTGLSGWLFWLAVAAFIAKNLLQLMTALPYIADIAYRFRYLIIAYLHLVLIGFISFFLFAFMGKQGWLQLQTNKSLWGMGLFLLGFIATEALLFLQGALFWWEAGAIPYYHELLFGVSIFLPAGMLLFFMSQWKDKMQVC</sequence>
<feature type="transmembrane region" description="Helical" evidence="1">
    <location>
        <begin position="243"/>
        <end position="263"/>
    </location>
</feature>
<feature type="transmembrane region" description="Helical" evidence="1">
    <location>
        <begin position="81"/>
        <end position="97"/>
    </location>
</feature>
<feature type="transmembrane region" description="Helical" evidence="1">
    <location>
        <begin position="103"/>
        <end position="122"/>
    </location>
</feature>
<evidence type="ECO:0008006" key="4">
    <source>
        <dbReference type="Google" id="ProtNLM"/>
    </source>
</evidence>
<protein>
    <recommendedName>
        <fullName evidence="4">Cytochrome C and Quinol oxidase polypeptide I</fullName>
    </recommendedName>
</protein>
<feature type="transmembrane region" description="Helical" evidence="1">
    <location>
        <begin position="314"/>
        <end position="337"/>
    </location>
</feature>
<feature type="transmembrane region" description="Helical" evidence="1">
    <location>
        <begin position="143"/>
        <end position="162"/>
    </location>
</feature>
<evidence type="ECO:0000313" key="3">
    <source>
        <dbReference type="Proteomes" id="UP000563094"/>
    </source>
</evidence>
<comment type="caution">
    <text evidence="2">The sequence shown here is derived from an EMBL/GenBank/DDBJ whole genome shotgun (WGS) entry which is preliminary data.</text>
</comment>
<accession>A0A839GL62</accession>